<evidence type="ECO:0000256" key="2">
    <source>
        <dbReference type="ARBA" id="ARBA00023015"/>
    </source>
</evidence>
<dbReference type="AlphaFoldDB" id="A0A8J5LPX5"/>
<gene>
    <name evidence="5" type="ORF">ZIOFF_013251</name>
</gene>
<dbReference type="InterPro" id="IPR040168">
    <property type="entry name" value="Not2/3/5"/>
</dbReference>
<evidence type="ECO:0000256" key="3">
    <source>
        <dbReference type="ARBA" id="ARBA00023163"/>
    </source>
</evidence>
<evidence type="ECO:0000256" key="1">
    <source>
        <dbReference type="ARBA" id="ARBA00007682"/>
    </source>
</evidence>
<name>A0A8J5LPX5_ZINOF</name>
<comment type="similarity">
    <text evidence="1">Belongs to the CNOT2/3/5 family.</text>
</comment>
<accession>A0A8J5LPX5</accession>
<evidence type="ECO:0000313" key="6">
    <source>
        <dbReference type="Proteomes" id="UP000734854"/>
    </source>
</evidence>
<dbReference type="EMBL" id="JACMSC010000004">
    <property type="protein sequence ID" value="KAG6523394.1"/>
    <property type="molecule type" value="Genomic_DNA"/>
</dbReference>
<comment type="caution">
    <text evidence="5">The sequence shown here is derived from an EMBL/GenBank/DDBJ whole genome shotgun (WGS) entry which is preliminary data.</text>
</comment>
<dbReference type="Proteomes" id="UP000734854">
    <property type="component" value="Unassembled WGS sequence"/>
</dbReference>
<proteinExistence type="inferred from homology"/>
<evidence type="ECO:0000256" key="4">
    <source>
        <dbReference type="SAM" id="MobiDB-lite"/>
    </source>
</evidence>
<protein>
    <submittedName>
        <fullName evidence="5">Uncharacterized protein</fullName>
    </submittedName>
</protein>
<sequence>MGSSSSTSLTPHPLSIPSPSPLRHRLPSSPDLSPFLAVVPSTEQNQQTVPVATADTCPNHCLFSLAPTTQALIRSLSVHSWPRSLIRSLASTFFGCALAPSICFDRIYLAVTLERVVVSFSFGHNTVDNHPPLVADFGCLTLSSCSFDVENSFIGDRLRVVVRNTLRDLSLIDFDFCSIFPLRGGEPGVVVVVAARPESTLNGSTSNLADSSGQPYTTLFSGQSAAVPGFHPSGGLQGLHNIHGSFNLPNVPGSLASREATMGVVPSGGVQQPGGSIPSGRFSSNNLLVALSQMPHGSGVTNRGGINVVGNHAFSSSNINGVTGSITGISSSSASRNRSSVPGLGVSPVLGNVGPRLTSSVGNIVGSGNMGRSISSGGLSVPGLASRVNLATNNGSRSLNVQGTNRLISSMLQQGSFLAFLEALQFLFAY</sequence>
<feature type="compositionally biased region" description="Low complexity" evidence="4">
    <location>
        <begin position="1"/>
        <end position="13"/>
    </location>
</feature>
<reference evidence="5 6" key="1">
    <citation type="submission" date="2020-08" db="EMBL/GenBank/DDBJ databases">
        <title>Plant Genome Project.</title>
        <authorList>
            <person name="Zhang R.-G."/>
        </authorList>
    </citation>
    <scope>NUCLEOTIDE SEQUENCE [LARGE SCALE GENOMIC DNA]</scope>
    <source>
        <tissue evidence="5">Rhizome</tissue>
    </source>
</reference>
<keyword evidence="6" id="KW-1185">Reference proteome</keyword>
<keyword evidence="3" id="KW-0804">Transcription</keyword>
<feature type="region of interest" description="Disordered" evidence="4">
    <location>
        <begin position="1"/>
        <end position="25"/>
    </location>
</feature>
<keyword evidence="2" id="KW-0805">Transcription regulation</keyword>
<dbReference type="PANTHER" id="PTHR23326">
    <property type="entry name" value="CCR4 NOT-RELATED"/>
    <property type="match status" value="1"/>
</dbReference>
<evidence type="ECO:0000313" key="5">
    <source>
        <dbReference type="EMBL" id="KAG6523394.1"/>
    </source>
</evidence>
<organism evidence="5 6">
    <name type="scientific">Zingiber officinale</name>
    <name type="common">Ginger</name>
    <name type="synonym">Amomum zingiber</name>
    <dbReference type="NCBI Taxonomy" id="94328"/>
    <lineage>
        <taxon>Eukaryota</taxon>
        <taxon>Viridiplantae</taxon>
        <taxon>Streptophyta</taxon>
        <taxon>Embryophyta</taxon>
        <taxon>Tracheophyta</taxon>
        <taxon>Spermatophyta</taxon>
        <taxon>Magnoliopsida</taxon>
        <taxon>Liliopsida</taxon>
        <taxon>Zingiberales</taxon>
        <taxon>Zingiberaceae</taxon>
        <taxon>Zingiber</taxon>
    </lineage>
</organism>
<dbReference type="GO" id="GO:0030015">
    <property type="term" value="C:CCR4-NOT core complex"/>
    <property type="evidence" value="ECO:0007669"/>
    <property type="project" value="InterPro"/>
</dbReference>